<organism evidence="2 3">
    <name type="scientific">Shinella sumterensis</name>
    <dbReference type="NCBI Taxonomy" id="1967501"/>
    <lineage>
        <taxon>Bacteria</taxon>
        <taxon>Pseudomonadati</taxon>
        <taxon>Pseudomonadota</taxon>
        <taxon>Alphaproteobacteria</taxon>
        <taxon>Hyphomicrobiales</taxon>
        <taxon>Rhizobiaceae</taxon>
        <taxon>Shinella</taxon>
    </lineage>
</organism>
<feature type="signal peptide" evidence="1">
    <location>
        <begin position="1"/>
        <end position="25"/>
    </location>
</feature>
<sequence length="194" mass="21010">MRFRKITLTLTAVAAIAAPSGYAKADQIEQLFQNAGQGCTDTIKVNLVDAIRSGIDTEVKRHEAALEKPPSLGSLGCLDNLFNLNLDIAIQVPNLQGIFKQAVSNAESQLCNYAQEAWNKVTEPLQSALQLPSFDALQLPGGSSGNVPSLNFNYNSSGQLNLQTPSDPGTDRRTYESPLMNEFYNNMYGPGQSL</sequence>
<reference evidence="2 3" key="1">
    <citation type="submission" date="2023-08" db="EMBL/GenBank/DDBJ databases">
        <title>Pathogen: clinical or host-associated sample.</title>
        <authorList>
            <person name="Hergert J."/>
            <person name="Casey R."/>
            <person name="Wagner J."/>
            <person name="Young E.L."/>
            <person name="Oakeson K.F."/>
        </authorList>
    </citation>
    <scope>NUCLEOTIDE SEQUENCE [LARGE SCALE GENOMIC DNA]</scope>
    <source>
        <strain evidence="2 3">1760953</strain>
        <plasmid evidence="2 3">unnamed7</plasmid>
    </source>
</reference>
<dbReference type="Proteomes" id="UP001234585">
    <property type="component" value="Plasmid unnamed7"/>
</dbReference>
<keyword evidence="1" id="KW-0732">Signal</keyword>
<dbReference type="RefSeq" id="WP_306041818.1">
    <property type="nucleotide sequence ID" value="NZ_CP132309.1"/>
</dbReference>
<keyword evidence="2" id="KW-0614">Plasmid</keyword>
<feature type="chain" id="PRO_5041264668" evidence="1">
    <location>
        <begin position="26"/>
        <end position="194"/>
    </location>
</feature>
<protein>
    <submittedName>
        <fullName evidence="2">Uncharacterized protein</fullName>
    </submittedName>
</protein>
<proteinExistence type="predicted"/>
<gene>
    <name evidence="2" type="ORF">Q9313_28680</name>
</gene>
<keyword evidence="3" id="KW-1185">Reference proteome</keyword>
<evidence type="ECO:0000256" key="1">
    <source>
        <dbReference type="SAM" id="SignalP"/>
    </source>
</evidence>
<dbReference type="AlphaFoldDB" id="A0AA50CSR7"/>
<name>A0AA50CSR7_9HYPH</name>
<dbReference type="EMBL" id="CP132309">
    <property type="protein sequence ID" value="WLS01376.1"/>
    <property type="molecule type" value="Genomic_DNA"/>
</dbReference>
<evidence type="ECO:0000313" key="3">
    <source>
        <dbReference type="Proteomes" id="UP001234585"/>
    </source>
</evidence>
<accession>A0AA50CSR7</accession>
<evidence type="ECO:0000313" key="2">
    <source>
        <dbReference type="EMBL" id="WLS01376.1"/>
    </source>
</evidence>
<geneLocation type="plasmid" evidence="2 3">
    <name>unnamed7</name>
</geneLocation>